<dbReference type="Pfam" id="PF00117">
    <property type="entry name" value="GATase"/>
    <property type="match status" value="1"/>
</dbReference>
<dbReference type="GO" id="GO:0005634">
    <property type="term" value="C:nucleus"/>
    <property type="evidence" value="ECO:0007669"/>
    <property type="project" value="TreeGrafter"/>
</dbReference>
<protein>
    <submittedName>
        <fullName evidence="2">Class I glutamine amidotransferase-like protein</fullName>
    </submittedName>
</protein>
<organism evidence="2 3">
    <name type="scientific">Leucosporidium creatinivorum</name>
    <dbReference type="NCBI Taxonomy" id="106004"/>
    <lineage>
        <taxon>Eukaryota</taxon>
        <taxon>Fungi</taxon>
        <taxon>Dikarya</taxon>
        <taxon>Basidiomycota</taxon>
        <taxon>Pucciniomycotina</taxon>
        <taxon>Microbotryomycetes</taxon>
        <taxon>Leucosporidiales</taxon>
        <taxon>Leucosporidium</taxon>
    </lineage>
</organism>
<keyword evidence="2" id="KW-0315">Glutamine amidotransferase</keyword>
<feature type="domain" description="Glutamine amidotransferase" evidence="1">
    <location>
        <begin position="63"/>
        <end position="193"/>
    </location>
</feature>
<evidence type="ECO:0000313" key="3">
    <source>
        <dbReference type="Proteomes" id="UP000193467"/>
    </source>
</evidence>
<sequence length="290" mass="32633">MTPPPQPQEPDNKLTIAFLKCDMLPDEVKRKGVKYEDVIHHLFEPMLPERLTLETKTYDAVARHLPTETELEDIDAIVISGSFEDDAHEDATWILRLAGHLINVRDNYRRIRIIGICFGLQVIARAFGPSQIVKNDKGWEVGSTKVSLTLLGRELVWGDEAESKDYIMTQQIHADIVHSVPEGFELLGSSELTPVQGLAAMYEEEEERPAFYHSPEHHLPGDPWRSVHIIAFQGHPEWDDRILLPLIDGYEADGAFDAEFAAGARKRAQDHHDGRVLGRALLKVLGVGVN</sequence>
<dbReference type="SUPFAM" id="SSF52317">
    <property type="entry name" value="Class I glutamine amidotransferase-like"/>
    <property type="match status" value="1"/>
</dbReference>
<dbReference type="InParanoid" id="A0A1Y2DKS5"/>
<dbReference type="InterPro" id="IPR017926">
    <property type="entry name" value="GATASE"/>
</dbReference>
<dbReference type="InterPro" id="IPR044992">
    <property type="entry name" value="ChyE-like"/>
</dbReference>
<dbReference type="InterPro" id="IPR029062">
    <property type="entry name" value="Class_I_gatase-like"/>
</dbReference>
<dbReference type="Gene3D" id="3.40.50.880">
    <property type="match status" value="1"/>
</dbReference>
<name>A0A1Y2DKS5_9BASI</name>
<dbReference type="EMBL" id="MCGR01000075">
    <property type="protein sequence ID" value="ORY59888.1"/>
    <property type="molecule type" value="Genomic_DNA"/>
</dbReference>
<dbReference type="STRING" id="106004.A0A1Y2DKS5"/>
<dbReference type="PROSITE" id="PS51273">
    <property type="entry name" value="GATASE_TYPE_1"/>
    <property type="match status" value="1"/>
</dbReference>
<accession>A0A1Y2DKS5</accession>
<dbReference type="PANTHER" id="PTHR42695:SF5">
    <property type="entry name" value="GLUTAMINE AMIDOTRANSFERASE YLR126C-RELATED"/>
    <property type="match status" value="1"/>
</dbReference>
<dbReference type="OrthoDB" id="92161at2759"/>
<dbReference type="AlphaFoldDB" id="A0A1Y2DKS5"/>
<dbReference type="GO" id="GO:0005829">
    <property type="term" value="C:cytosol"/>
    <property type="evidence" value="ECO:0007669"/>
    <property type="project" value="TreeGrafter"/>
</dbReference>
<dbReference type="Proteomes" id="UP000193467">
    <property type="component" value="Unassembled WGS sequence"/>
</dbReference>
<evidence type="ECO:0000313" key="2">
    <source>
        <dbReference type="EMBL" id="ORY59888.1"/>
    </source>
</evidence>
<keyword evidence="3" id="KW-1185">Reference proteome</keyword>
<reference evidence="2 3" key="1">
    <citation type="submission" date="2016-07" db="EMBL/GenBank/DDBJ databases">
        <title>Pervasive Adenine N6-methylation of Active Genes in Fungi.</title>
        <authorList>
            <consortium name="DOE Joint Genome Institute"/>
            <person name="Mondo S.J."/>
            <person name="Dannebaum R.O."/>
            <person name="Kuo R.C."/>
            <person name="Labutti K."/>
            <person name="Haridas S."/>
            <person name="Kuo A."/>
            <person name="Salamov A."/>
            <person name="Ahrendt S.R."/>
            <person name="Lipzen A."/>
            <person name="Sullivan W."/>
            <person name="Andreopoulos W.B."/>
            <person name="Clum A."/>
            <person name="Lindquist E."/>
            <person name="Daum C."/>
            <person name="Ramamoorthy G.K."/>
            <person name="Gryganskyi A."/>
            <person name="Culley D."/>
            <person name="Magnuson J.K."/>
            <person name="James T.Y."/>
            <person name="O'Malley M.A."/>
            <person name="Stajich J.E."/>
            <person name="Spatafora J.W."/>
            <person name="Visel A."/>
            <person name="Grigoriev I.V."/>
        </authorList>
    </citation>
    <scope>NUCLEOTIDE SEQUENCE [LARGE SCALE GENOMIC DNA]</scope>
    <source>
        <strain evidence="2 3">62-1032</strain>
    </source>
</reference>
<keyword evidence="2" id="KW-0808">Transferase</keyword>
<dbReference type="GO" id="GO:0016740">
    <property type="term" value="F:transferase activity"/>
    <property type="evidence" value="ECO:0007669"/>
    <property type="project" value="UniProtKB-KW"/>
</dbReference>
<evidence type="ECO:0000259" key="1">
    <source>
        <dbReference type="Pfam" id="PF00117"/>
    </source>
</evidence>
<dbReference type="PANTHER" id="PTHR42695">
    <property type="entry name" value="GLUTAMINE AMIDOTRANSFERASE YLR126C-RELATED"/>
    <property type="match status" value="1"/>
</dbReference>
<gene>
    <name evidence="2" type="ORF">BCR35DRAFT_283588</name>
</gene>
<comment type="caution">
    <text evidence="2">The sequence shown here is derived from an EMBL/GenBank/DDBJ whole genome shotgun (WGS) entry which is preliminary data.</text>
</comment>
<proteinExistence type="predicted"/>